<dbReference type="Proteomes" id="UP000286415">
    <property type="component" value="Unassembled WGS sequence"/>
</dbReference>
<name>A0A3R7G6N5_CLOSI</name>
<proteinExistence type="predicted"/>
<dbReference type="EMBL" id="NIRI02000056">
    <property type="protein sequence ID" value="KAG5443579.1"/>
    <property type="molecule type" value="Genomic_DNA"/>
</dbReference>
<reference evidence="1 2" key="1">
    <citation type="journal article" date="2018" name="Biotechnol. Adv.">
        <title>Improved genomic resources and new bioinformatic workflow for the carcinogenic parasite Clonorchis sinensis: Biotechnological implications.</title>
        <authorList>
            <person name="Wang D."/>
            <person name="Korhonen P.K."/>
            <person name="Gasser R.B."/>
            <person name="Young N.D."/>
        </authorList>
    </citation>
    <scope>NUCLEOTIDE SEQUENCE [LARGE SCALE GENOMIC DNA]</scope>
    <source>
        <strain evidence="1">Cs-k2</strain>
    </source>
</reference>
<organism evidence="1 2">
    <name type="scientific">Clonorchis sinensis</name>
    <name type="common">Chinese liver fluke</name>
    <dbReference type="NCBI Taxonomy" id="79923"/>
    <lineage>
        <taxon>Eukaryota</taxon>
        <taxon>Metazoa</taxon>
        <taxon>Spiralia</taxon>
        <taxon>Lophotrochozoa</taxon>
        <taxon>Platyhelminthes</taxon>
        <taxon>Trematoda</taxon>
        <taxon>Digenea</taxon>
        <taxon>Opisthorchiida</taxon>
        <taxon>Opisthorchiata</taxon>
        <taxon>Opisthorchiidae</taxon>
        <taxon>Clonorchis</taxon>
    </lineage>
</organism>
<accession>A0A3R7G6N5</accession>
<keyword evidence="2" id="KW-1185">Reference proteome</keyword>
<gene>
    <name evidence="1" type="ORF">CSKR_101143</name>
</gene>
<protein>
    <submittedName>
        <fullName evidence="1">Uncharacterized protein</fullName>
    </submittedName>
</protein>
<comment type="caution">
    <text evidence="1">The sequence shown here is derived from an EMBL/GenBank/DDBJ whole genome shotgun (WGS) entry which is preliminary data.</text>
</comment>
<reference evidence="1 2" key="2">
    <citation type="journal article" date="2021" name="Genomics">
        <title>High-quality reference genome for Clonorchis sinensis.</title>
        <authorList>
            <person name="Young N.D."/>
            <person name="Stroehlein A.J."/>
            <person name="Kinkar L."/>
            <person name="Wang T."/>
            <person name="Sohn W.M."/>
            <person name="Chang B.C.H."/>
            <person name="Kaur P."/>
            <person name="Weisz D."/>
            <person name="Dudchenko O."/>
            <person name="Aiden E.L."/>
            <person name="Korhonen P.K."/>
            <person name="Gasser R.B."/>
        </authorList>
    </citation>
    <scope>NUCLEOTIDE SEQUENCE [LARGE SCALE GENOMIC DNA]</scope>
    <source>
        <strain evidence="1">Cs-k2</strain>
    </source>
</reference>
<evidence type="ECO:0000313" key="1">
    <source>
        <dbReference type="EMBL" id="KAG5443579.1"/>
    </source>
</evidence>
<dbReference type="InParanoid" id="A0A3R7G6N5"/>
<dbReference type="AlphaFoldDB" id="A0A3R7G6N5"/>
<evidence type="ECO:0000313" key="2">
    <source>
        <dbReference type="Proteomes" id="UP000286415"/>
    </source>
</evidence>
<sequence length="176" mass="20152">MLTKSATCERKLHQDCGNFLQGFDKFTQLTRQSITKMESTIHIWASKNPAAKSSTCPSQIGWCSSAVILQTIFYAIILKRKIIELRLAAINAILFLQCDCVMLTRFNFTFAEDFGVRHCFIGHIQSARESRFVTRASGGPLNPTSYTRSLESSFAGYIVERFRKRIFRRLLRHIFG</sequence>